<dbReference type="Pfam" id="PF01789">
    <property type="entry name" value="PsbP"/>
    <property type="match status" value="1"/>
</dbReference>
<dbReference type="InterPro" id="IPR002683">
    <property type="entry name" value="PsbP_C"/>
</dbReference>
<dbReference type="InterPro" id="IPR016123">
    <property type="entry name" value="Mog1/PsbP_a/b/a-sand"/>
</dbReference>
<dbReference type="Gene3D" id="3.40.1000.10">
    <property type="entry name" value="Mog1/PsbP, alpha/beta/alpha sandwich"/>
    <property type="match status" value="1"/>
</dbReference>
<evidence type="ECO:0000313" key="3">
    <source>
        <dbReference type="Proteomes" id="UP000541444"/>
    </source>
</evidence>
<dbReference type="PANTHER" id="PTHR31407:SF17">
    <property type="entry name" value="PSBP DOMAIN-CONTAINING PROTEIN 3, CHLOROPLASTIC"/>
    <property type="match status" value="1"/>
</dbReference>
<keyword evidence="3" id="KW-1185">Reference proteome</keyword>
<evidence type="ECO:0000313" key="2">
    <source>
        <dbReference type="EMBL" id="KAF6174160.1"/>
    </source>
</evidence>
<reference evidence="2 3" key="1">
    <citation type="journal article" date="2020" name="IScience">
        <title>Genome Sequencing of the Endangered Kingdonia uniflora (Circaeasteraceae, Ranunculales) Reveals Potential Mechanisms of Evolutionary Specialization.</title>
        <authorList>
            <person name="Sun Y."/>
            <person name="Deng T."/>
            <person name="Zhang A."/>
            <person name="Moore M.J."/>
            <person name="Landis J.B."/>
            <person name="Lin N."/>
            <person name="Zhang H."/>
            <person name="Zhang X."/>
            <person name="Huang J."/>
            <person name="Zhang X."/>
            <person name="Sun H."/>
            <person name="Wang H."/>
        </authorList>
    </citation>
    <scope>NUCLEOTIDE SEQUENCE [LARGE SCALE GENOMIC DNA]</scope>
    <source>
        <strain evidence="2">TB1705</strain>
        <tissue evidence="2">Leaf</tissue>
    </source>
</reference>
<dbReference type="EMBL" id="JACGCM010000287">
    <property type="protein sequence ID" value="KAF6174160.1"/>
    <property type="molecule type" value="Genomic_DNA"/>
</dbReference>
<dbReference type="AlphaFoldDB" id="A0A7J7P493"/>
<dbReference type="PANTHER" id="PTHR31407">
    <property type="match status" value="1"/>
</dbReference>
<proteinExistence type="predicted"/>
<dbReference type="GO" id="GO:0015979">
    <property type="term" value="P:photosynthesis"/>
    <property type="evidence" value="ECO:0007669"/>
    <property type="project" value="InterPro"/>
</dbReference>
<organism evidence="2 3">
    <name type="scientific">Kingdonia uniflora</name>
    <dbReference type="NCBI Taxonomy" id="39325"/>
    <lineage>
        <taxon>Eukaryota</taxon>
        <taxon>Viridiplantae</taxon>
        <taxon>Streptophyta</taxon>
        <taxon>Embryophyta</taxon>
        <taxon>Tracheophyta</taxon>
        <taxon>Spermatophyta</taxon>
        <taxon>Magnoliopsida</taxon>
        <taxon>Ranunculales</taxon>
        <taxon>Circaeasteraceae</taxon>
        <taxon>Kingdonia</taxon>
    </lineage>
</organism>
<comment type="caution">
    <text evidence="2">The sequence shown here is derived from an EMBL/GenBank/DDBJ whole genome shotgun (WGS) entry which is preliminary data.</text>
</comment>
<dbReference type="OrthoDB" id="2013293at2759"/>
<dbReference type="GO" id="GO:0019898">
    <property type="term" value="C:extrinsic component of membrane"/>
    <property type="evidence" value="ECO:0007669"/>
    <property type="project" value="InterPro"/>
</dbReference>
<accession>A0A7J7P493</accession>
<gene>
    <name evidence="2" type="ORF">GIB67_033692</name>
</gene>
<name>A0A7J7P493_9MAGN</name>
<dbReference type="Proteomes" id="UP000541444">
    <property type="component" value="Unassembled WGS sequence"/>
</dbReference>
<dbReference type="SUPFAM" id="SSF55724">
    <property type="entry name" value="Mog1p/PsbP-like"/>
    <property type="match status" value="1"/>
</dbReference>
<sequence>MASISSLCTSSFTSTTYLLSSPPKGITKCRNQTIVCYNNNKESYFLPIQEEKVSGTKRREALFQLVSAVFYFPSIVSVALAETDVKNDFRTYLDEVNKFQILIPQANYFHELKYQLWVTSVSVAITLLGADYTRLESFGKVDEFAENLVTGLDRSWQRPPGVKAKLINSKASNGLYYVEYSLENPGESRRNIVSAIGMASNGWYNRLYTVTGQFVDEEAESYKSKIEKSVSSFRFT</sequence>
<dbReference type="GO" id="GO:0009654">
    <property type="term" value="C:photosystem II oxygen evolving complex"/>
    <property type="evidence" value="ECO:0007669"/>
    <property type="project" value="InterPro"/>
</dbReference>
<dbReference type="GO" id="GO:0005509">
    <property type="term" value="F:calcium ion binding"/>
    <property type="evidence" value="ECO:0007669"/>
    <property type="project" value="InterPro"/>
</dbReference>
<protein>
    <recommendedName>
        <fullName evidence="1">PsbP C-terminal domain-containing protein</fullName>
    </recommendedName>
</protein>
<evidence type="ECO:0000259" key="1">
    <source>
        <dbReference type="Pfam" id="PF01789"/>
    </source>
</evidence>
<feature type="domain" description="PsbP C-terminal" evidence="1">
    <location>
        <begin position="88"/>
        <end position="235"/>
    </location>
</feature>